<organism evidence="1 2">
    <name type="scientific">Natronococcus pandeyae</name>
    <dbReference type="NCBI Taxonomy" id="2055836"/>
    <lineage>
        <taxon>Archaea</taxon>
        <taxon>Methanobacteriati</taxon>
        <taxon>Methanobacteriota</taxon>
        <taxon>Stenosarchaea group</taxon>
        <taxon>Halobacteria</taxon>
        <taxon>Halobacteriales</taxon>
        <taxon>Natrialbaceae</taxon>
        <taxon>Natronococcus</taxon>
    </lineage>
</organism>
<name>A0A8J8Q710_9EURY</name>
<comment type="caution">
    <text evidence="1">The sequence shown here is derived from an EMBL/GenBank/DDBJ whole genome shotgun (WGS) entry which is preliminary data.</text>
</comment>
<proteinExistence type="predicted"/>
<keyword evidence="2" id="KW-1185">Reference proteome</keyword>
<dbReference type="AlphaFoldDB" id="A0A8J8Q710"/>
<reference evidence="1" key="1">
    <citation type="submission" date="2017-11" db="EMBL/GenBank/DDBJ databases">
        <authorList>
            <person name="Kajale S.C."/>
            <person name="Sharma A."/>
        </authorList>
    </citation>
    <scope>NUCLEOTIDE SEQUENCE</scope>
    <source>
        <strain evidence="1">LS1_42</strain>
    </source>
</reference>
<sequence length="443" mass="49502">MALPEEAEAHLDVLSHDLDSDGSGCEFYAELERISSDDEYHVSFDTEVTLYSDDGETIAEKSGPSVSRDDLGEGKSRVYTVSFDDCEGADQYTFEVVNFSAIRSADAMEADVDIHSELEEKLEIDHEFSWVGEPGSGQCRLTIGATNVTDEYVISATVNSDYLERGLTNLGPGESDEKEIEGSCTEDVESYLVQIGTEDYEFEEAEVVNDHNEEIDAEGEVILSEEAEEHLEVRDHAFVWRDEDRTEVEVRVELEKTSADKYQLSFRFDTHVDDDDGENITGSGRLGASEREQLDEGESRVYSTGVDLVEGIEDAAEYTVEMARFHASVHVDDLEPDFDLDSELDEKLEVTDSSISAEESGDYIPLYNRYGRQSCSRSATVENITEDYRLTVRGPDGERHNKTIELDPGETADFWFSRGSCASDDLTYGFNIHSEGVEEIDDS</sequence>
<dbReference type="EMBL" id="PHNJ01000001">
    <property type="protein sequence ID" value="TYL40621.1"/>
    <property type="molecule type" value="Genomic_DNA"/>
</dbReference>
<accession>A0A8J8Q710</accession>
<dbReference type="Proteomes" id="UP000766904">
    <property type="component" value="Unassembled WGS sequence"/>
</dbReference>
<evidence type="ECO:0000313" key="2">
    <source>
        <dbReference type="Proteomes" id="UP000766904"/>
    </source>
</evidence>
<gene>
    <name evidence="1" type="ORF">CV102_03370</name>
</gene>
<evidence type="ECO:0000313" key="1">
    <source>
        <dbReference type="EMBL" id="TYL40621.1"/>
    </source>
</evidence>
<protein>
    <submittedName>
        <fullName evidence="1">Uncharacterized protein</fullName>
    </submittedName>
</protein>